<dbReference type="InterPro" id="IPR036979">
    <property type="entry name" value="CM_dom_sf"/>
</dbReference>
<dbReference type="EC" id="5.4.99.5" evidence="6"/>
<accession>A0A7T0FZB2</accession>
<evidence type="ECO:0000256" key="17">
    <source>
        <dbReference type="ARBA" id="ARBA00031520"/>
    </source>
</evidence>
<dbReference type="InterPro" id="IPR002701">
    <property type="entry name" value="CM_II_prokaryot"/>
</dbReference>
<keyword evidence="14 23" id="KW-0456">Lyase</keyword>
<dbReference type="PROSITE" id="PS51168">
    <property type="entry name" value="CHORISMATE_MUT_2"/>
    <property type="match status" value="1"/>
</dbReference>
<dbReference type="InterPro" id="IPR002912">
    <property type="entry name" value="ACT_dom"/>
</dbReference>
<comment type="subcellular location">
    <subcellularLocation>
        <location evidence="3">Cytoplasm</location>
    </subcellularLocation>
</comment>
<dbReference type="Pfam" id="PF01842">
    <property type="entry name" value="ACT"/>
    <property type="match status" value="1"/>
</dbReference>
<dbReference type="InterPro" id="IPR045865">
    <property type="entry name" value="ACT-like_dom_sf"/>
</dbReference>
<dbReference type="InterPro" id="IPR001086">
    <property type="entry name" value="Preph_deHydtase"/>
</dbReference>
<dbReference type="Proteomes" id="UP000594688">
    <property type="component" value="Chromosome"/>
</dbReference>
<evidence type="ECO:0000256" key="7">
    <source>
        <dbReference type="ARBA" id="ARBA00013147"/>
    </source>
</evidence>
<gene>
    <name evidence="23" type="primary">pheA</name>
    <name evidence="23" type="ORF">G3M70_05575</name>
</gene>
<dbReference type="EC" id="4.2.1.51" evidence="7"/>
<dbReference type="KEGG" id="nli:G3M70_05575"/>
<evidence type="ECO:0000256" key="11">
    <source>
        <dbReference type="ARBA" id="ARBA00023141"/>
    </source>
</evidence>
<evidence type="ECO:0000256" key="8">
    <source>
        <dbReference type="ARBA" id="ARBA00014401"/>
    </source>
</evidence>
<dbReference type="UniPathway" id="UPA00121">
    <property type="reaction ID" value="UER00345"/>
</dbReference>
<evidence type="ECO:0000256" key="18">
    <source>
        <dbReference type="ARBA" id="ARBA00047848"/>
    </source>
</evidence>
<dbReference type="InterPro" id="IPR036263">
    <property type="entry name" value="Chorismate_II_sf"/>
</dbReference>
<evidence type="ECO:0000259" key="20">
    <source>
        <dbReference type="PROSITE" id="PS51168"/>
    </source>
</evidence>
<reference evidence="23 24" key="1">
    <citation type="submission" date="2020-02" db="EMBL/GenBank/DDBJ databases">
        <title>Genomic and physiological characterization of two novel Nitrospinaceae genera.</title>
        <authorList>
            <person name="Mueller A.J."/>
            <person name="Jung M.-Y."/>
            <person name="Strachan C.R."/>
            <person name="Herbold C.W."/>
            <person name="Kirkegaard R.H."/>
            <person name="Daims H."/>
        </authorList>
    </citation>
    <scope>NUCLEOTIDE SEQUENCE [LARGE SCALE GENOMIC DNA]</scope>
    <source>
        <strain evidence="23">EB</strain>
    </source>
</reference>
<keyword evidence="12" id="KW-0584">Phenylalanine biosynthesis</keyword>
<dbReference type="SMART" id="SM00830">
    <property type="entry name" value="CM_2"/>
    <property type="match status" value="1"/>
</dbReference>
<keyword evidence="15" id="KW-0511">Multifunctional enzyme</keyword>
<dbReference type="PROSITE" id="PS00857">
    <property type="entry name" value="PREPHENATE_DEHYDR_1"/>
    <property type="match status" value="1"/>
</dbReference>
<keyword evidence="10" id="KW-0028">Amino-acid biosynthesis</keyword>
<evidence type="ECO:0000256" key="14">
    <source>
        <dbReference type="ARBA" id="ARBA00023239"/>
    </source>
</evidence>
<dbReference type="InterPro" id="IPR008242">
    <property type="entry name" value="Chor_mutase/pphenate_deHydtase"/>
</dbReference>
<evidence type="ECO:0000256" key="4">
    <source>
        <dbReference type="ARBA" id="ARBA00004741"/>
    </source>
</evidence>
<dbReference type="GO" id="GO:0009094">
    <property type="term" value="P:L-phenylalanine biosynthetic process"/>
    <property type="evidence" value="ECO:0007669"/>
    <property type="project" value="UniProtKB-UniPathway"/>
</dbReference>
<evidence type="ECO:0000313" key="23">
    <source>
        <dbReference type="EMBL" id="QPJ61385.1"/>
    </source>
</evidence>
<dbReference type="PIRSF" id="PIRSF001500">
    <property type="entry name" value="Chor_mut_pdt_Ppr"/>
    <property type="match status" value="1"/>
</dbReference>
<evidence type="ECO:0000256" key="16">
    <source>
        <dbReference type="ARBA" id="ARBA00031175"/>
    </source>
</evidence>
<name>A0A7T0FZB2_9BACT</name>
<dbReference type="Gene3D" id="1.20.59.10">
    <property type="entry name" value="Chorismate mutase"/>
    <property type="match status" value="1"/>
</dbReference>
<evidence type="ECO:0000259" key="21">
    <source>
        <dbReference type="PROSITE" id="PS51171"/>
    </source>
</evidence>
<dbReference type="NCBIfam" id="NF008865">
    <property type="entry name" value="PRK11898.1"/>
    <property type="match status" value="1"/>
</dbReference>
<dbReference type="FunFam" id="3.40.190.10:FF:000034">
    <property type="entry name" value="Chorismate mutase/prephenate dehydratase"/>
    <property type="match status" value="1"/>
</dbReference>
<dbReference type="GO" id="GO:0005737">
    <property type="term" value="C:cytoplasm"/>
    <property type="evidence" value="ECO:0007669"/>
    <property type="project" value="UniProtKB-SubCell"/>
</dbReference>
<dbReference type="EMBL" id="CP048685">
    <property type="protein sequence ID" value="QPJ61385.1"/>
    <property type="molecule type" value="Genomic_DNA"/>
</dbReference>
<dbReference type="PROSITE" id="PS51671">
    <property type="entry name" value="ACT"/>
    <property type="match status" value="1"/>
</dbReference>
<feature type="domain" description="ACT" evidence="22">
    <location>
        <begin position="277"/>
        <end position="354"/>
    </location>
</feature>
<dbReference type="GO" id="GO:0004106">
    <property type="term" value="F:chorismate mutase activity"/>
    <property type="evidence" value="ECO:0007669"/>
    <property type="project" value="UniProtKB-EC"/>
</dbReference>
<comment type="function">
    <text evidence="2">Catalyzes the Claisen rearrangement of chorismate to prephenate and the decarboxylation/dehydration of prephenate to phenylpyruvate.</text>
</comment>
<feature type="domain" description="Prephenate dehydratase" evidence="21">
    <location>
        <begin position="90"/>
        <end position="265"/>
    </location>
</feature>
<comment type="catalytic activity">
    <reaction evidence="18">
        <text>prephenate + H(+) = 3-phenylpyruvate + CO2 + H2O</text>
        <dbReference type="Rhea" id="RHEA:21648"/>
        <dbReference type="ChEBI" id="CHEBI:15377"/>
        <dbReference type="ChEBI" id="CHEBI:15378"/>
        <dbReference type="ChEBI" id="CHEBI:16526"/>
        <dbReference type="ChEBI" id="CHEBI:18005"/>
        <dbReference type="ChEBI" id="CHEBI:29934"/>
        <dbReference type="EC" id="4.2.1.51"/>
    </reaction>
</comment>
<evidence type="ECO:0000256" key="3">
    <source>
        <dbReference type="ARBA" id="ARBA00004496"/>
    </source>
</evidence>
<evidence type="ECO:0000313" key="24">
    <source>
        <dbReference type="Proteomes" id="UP000594688"/>
    </source>
</evidence>
<dbReference type="InterPro" id="IPR018528">
    <property type="entry name" value="Preph_deHydtase_CS"/>
</dbReference>
<dbReference type="FunFam" id="3.40.190.10:FF:000029">
    <property type="entry name" value="Chorismate mutase/Prephenate dehydratase"/>
    <property type="match status" value="1"/>
</dbReference>
<evidence type="ECO:0000256" key="19">
    <source>
        <dbReference type="PIRSR" id="PIRSR001500-2"/>
    </source>
</evidence>
<dbReference type="Gene3D" id="3.40.190.10">
    <property type="entry name" value="Periplasmic binding protein-like II"/>
    <property type="match status" value="2"/>
</dbReference>
<evidence type="ECO:0000259" key="22">
    <source>
        <dbReference type="PROSITE" id="PS51671"/>
    </source>
</evidence>
<dbReference type="GO" id="GO:0004664">
    <property type="term" value="F:prephenate dehydratase activity"/>
    <property type="evidence" value="ECO:0007669"/>
    <property type="project" value="UniProtKB-EC"/>
</dbReference>
<keyword evidence="11" id="KW-0057">Aromatic amino acid biosynthesis</keyword>
<evidence type="ECO:0000256" key="5">
    <source>
        <dbReference type="ARBA" id="ARBA00004817"/>
    </source>
</evidence>
<proteinExistence type="predicted"/>
<protein>
    <recommendedName>
        <fullName evidence="8">Bifunctional chorismate mutase/prephenate dehydratase</fullName>
        <ecNumber evidence="7">4.2.1.51</ecNumber>
        <ecNumber evidence="6">5.4.99.5</ecNumber>
    </recommendedName>
    <alternativeName>
        <fullName evidence="17">Chorismate mutase-prephenate dehydratase</fullName>
    </alternativeName>
    <alternativeName>
        <fullName evidence="16">p-protein</fullName>
    </alternativeName>
</protein>
<keyword evidence="9" id="KW-0963">Cytoplasm</keyword>
<dbReference type="CDD" id="cd04905">
    <property type="entry name" value="ACT_CM-PDT"/>
    <property type="match status" value="1"/>
</dbReference>
<evidence type="ECO:0000256" key="2">
    <source>
        <dbReference type="ARBA" id="ARBA00002364"/>
    </source>
</evidence>
<dbReference type="CDD" id="cd13630">
    <property type="entry name" value="PBP2_PDT_1"/>
    <property type="match status" value="1"/>
</dbReference>
<comment type="pathway">
    <text evidence="4">Amino-acid biosynthesis; L-phenylalanine biosynthesis; phenylpyruvate from prephenate: step 1/1.</text>
</comment>
<dbReference type="PROSITE" id="PS51171">
    <property type="entry name" value="PREPHENATE_DEHYDR_3"/>
    <property type="match status" value="1"/>
</dbReference>
<organism evidence="23 24">
    <name type="scientific">Candidatus Nitronauta litoralis</name>
    <dbReference type="NCBI Taxonomy" id="2705533"/>
    <lineage>
        <taxon>Bacteria</taxon>
        <taxon>Pseudomonadati</taxon>
        <taxon>Nitrospinota/Tectimicrobiota group</taxon>
        <taxon>Nitrospinota</taxon>
        <taxon>Nitrospinia</taxon>
        <taxon>Nitrospinales</taxon>
        <taxon>Nitrospinaceae</taxon>
        <taxon>Candidatus Nitronauta</taxon>
    </lineage>
</organism>
<dbReference type="UniPathway" id="UPA00120">
    <property type="reaction ID" value="UER00203"/>
</dbReference>
<dbReference type="SUPFAM" id="SSF48600">
    <property type="entry name" value="Chorismate mutase II"/>
    <property type="match status" value="1"/>
</dbReference>
<dbReference type="AlphaFoldDB" id="A0A7T0FZB2"/>
<evidence type="ECO:0000256" key="10">
    <source>
        <dbReference type="ARBA" id="ARBA00022605"/>
    </source>
</evidence>
<dbReference type="PANTHER" id="PTHR21022">
    <property type="entry name" value="PREPHENATE DEHYDRATASE P PROTEIN"/>
    <property type="match status" value="1"/>
</dbReference>
<comment type="pathway">
    <text evidence="5">Metabolic intermediate biosynthesis; prephenate biosynthesis; prephenate from chorismate: step 1/1.</text>
</comment>
<sequence length="358" mass="40581">MADIDKFREQIDKIDDKFLEMLNRRAKLAIKIGKEKSKLNKANHFHVPHREREIFERLKSQNSGPFPNKAVESVFREIISATLALEKPLNIAFLGPETTFSHQAAVRKFGHAAEFRPANNISHIFSMVEKGHADYGVVPIENSIEGVVNLTLDSFVDSPLVICDEIRLGISHCLLSQTGDPKQIKEIHSHPQALAQCRNWLSENYPTAELIPTSSTATAASLAARNKRIGAVASKLAVESFDLKIIAQKIEDEARNTTRFLIIGKDMAKKAKDNKTSMMFSIKDEAGSLLKILQLFARHDINLTKIQSRPLRNRPWEYLFFVDFQGHIEDARIKKVVDTLRKRSLFLRVMGSYPRKDP</sequence>
<evidence type="ECO:0000256" key="12">
    <source>
        <dbReference type="ARBA" id="ARBA00023222"/>
    </source>
</evidence>
<dbReference type="SUPFAM" id="SSF55021">
    <property type="entry name" value="ACT-like"/>
    <property type="match status" value="1"/>
</dbReference>
<keyword evidence="13" id="KW-0413">Isomerase</keyword>
<feature type="site" description="Essential for prephenate dehydratase activity" evidence="19">
    <location>
        <position position="258"/>
    </location>
</feature>
<dbReference type="Pfam" id="PF01817">
    <property type="entry name" value="CM_2"/>
    <property type="match status" value="1"/>
</dbReference>
<evidence type="ECO:0000256" key="6">
    <source>
        <dbReference type="ARBA" id="ARBA00012404"/>
    </source>
</evidence>
<evidence type="ECO:0000256" key="1">
    <source>
        <dbReference type="ARBA" id="ARBA00000824"/>
    </source>
</evidence>
<evidence type="ECO:0000256" key="15">
    <source>
        <dbReference type="ARBA" id="ARBA00023268"/>
    </source>
</evidence>
<evidence type="ECO:0000256" key="13">
    <source>
        <dbReference type="ARBA" id="ARBA00023235"/>
    </source>
</evidence>
<feature type="domain" description="Chorismate mutase" evidence="20">
    <location>
        <begin position="1"/>
        <end position="90"/>
    </location>
</feature>
<dbReference type="PANTHER" id="PTHR21022:SF19">
    <property type="entry name" value="PREPHENATE DEHYDRATASE-RELATED"/>
    <property type="match status" value="1"/>
</dbReference>
<dbReference type="Gene3D" id="3.30.70.260">
    <property type="match status" value="1"/>
</dbReference>
<dbReference type="SUPFAM" id="SSF53850">
    <property type="entry name" value="Periplasmic binding protein-like II"/>
    <property type="match status" value="1"/>
</dbReference>
<dbReference type="FunFam" id="3.30.70.260:FF:000012">
    <property type="entry name" value="Prephenate dehydratase"/>
    <property type="match status" value="1"/>
</dbReference>
<dbReference type="Pfam" id="PF00800">
    <property type="entry name" value="PDT"/>
    <property type="match status" value="1"/>
</dbReference>
<comment type="catalytic activity">
    <reaction evidence="1">
        <text>chorismate = prephenate</text>
        <dbReference type="Rhea" id="RHEA:13897"/>
        <dbReference type="ChEBI" id="CHEBI:29748"/>
        <dbReference type="ChEBI" id="CHEBI:29934"/>
        <dbReference type="EC" id="5.4.99.5"/>
    </reaction>
</comment>
<dbReference type="GO" id="GO:0046417">
    <property type="term" value="P:chorismate metabolic process"/>
    <property type="evidence" value="ECO:0007669"/>
    <property type="project" value="InterPro"/>
</dbReference>
<evidence type="ECO:0000256" key="9">
    <source>
        <dbReference type="ARBA" id="ARBA00022490"/>
    </source>
</evidence>